<gene>
    <name evidence="3" type="ORF">BS50DRAFT_57148</name>
</gene>
<dbReference type="Proteomes" id="UP000240883">
    <property type="component" value="Unassembled WGS sequence"/>
</dbReference>
<keyword evidence="2" id="KW-0812">Transmembrane</keyword>
<accession>A0A2T2NJ13</accession>
<dbReference type="AlphaFoldDB" id="A0A2T2NJ13"/>
<keyword evidence="4" id="KW-1185">Reference proteome</keyword>
<keyword evidence="2" id="KW-0472">Membrane</keyword>
<keyword evidence="2" id="KW-1133">Transmembrane helix</keyword>
<evidence type="ECO:0000313" key="3">
    <source>
        <dbReference type="EMBL" id="PSN65390.1"/>
    </source>
</evidence>
<organism evidence="3 4">
    <name type="scientific">Corynespora cassiicola Philippines</name>
    <dbReference type="NCBI Taxonomy" id="1448308"/>
    <lineage>
        <taxon>Eukaryota</taxon>
        <taxon>Fungi</taxon>
        <taxon>Dikarya</taxon>
        <taxon>Ascomycota</taxon>
        <taxon>Pezizomycotina</taxon>
        <taxon>Dothideomycetes</taxon>
        <taxon>Pleosporomycetidae</taxon>
        <taxon>Pleosporales</taxon>
        <taxon>Corynesporascaceae</taxon>
        <taxon>Corynespora</taxon>
    </lineage>
</organism>
<proteinExistence type="predicted"/>
<feature type="transmembrane region" description="Helical" evidence="2">
    <location>
        <begin position="62"/>
        <end position="81"/>
    </location>
</feature>
<evidence type="ECO:0000256" key="2">
    <source>
        <dbReference type="SAM" id="Phobius"/>
    </source>
</evidence>
<evidence type="ECO:0000313" key="4">
    <source>
        <dbReference type="Proteomes" id="UP000240883"/>
    </source>
</evidence>
<evidence type="ECO:0000256" key="1">
    <source>
        <dbReference type="SAM" id="MobiDB-lite"/>
    </source>
</evidence>
<protein>
    <submittedName>
        <fullName evidence="3">Uncharacterized protein</fullName>
    </submittedName>
</protein>
<sequence>MHVQTGTTAASIASWLLAARRRTAPWGNSSVQQAPSFRPPAADFGTPAPYPTRRRGPKKRRLGAIILLVSTIDTSYLGTGWTRRPQPRRKTSSLVRGAVFFSHLSHQWELPDSRGPFLAGSLAQDYCAKLHNFHALVLGRSSFLIFWSSPFSQQSIDLGLRTYMLRGIQRPERRFRCSLRLRWSWVNGGPGRR</sequence>
<feature type="region of interest" description="Disordered" evidence="1">
    <location>
        <begin position="27"/>
        <end position="57"/>
    </location>
</feature>
<reference evidence="3 4" key="1">
    <citation type="journal article" date="2018" name="Front. Microbiol.">
        <title>Genome-Wide Analysis of Corynespora cassiicola Leaf Fall Disease Putative Effectors.</title>
        <authorList>
            <person name="Lopez D."/>
            <person name="Ribeiro S."/>
            <person name="Label P."/>
            <person name="Fumanal B."/>
            <person name="Venisse J.S."/>
            <person name="Kohler A."/>
            <person name="de Oliveira R.R."/>
            <person name="Labutti K."/>
            <person name="Lipzen A."/>
            <person name="Lail K."/>
            <person name="Bauer D."/>
            <person name="Ohm R.A."/>
            <person name="Barry K.W."/>
            <person name="Spatafora J."/>
            <person name="Grigoriev I.V."/>
            <person name="Martin F.M."/>
            <person name="Pujade-Renaud V."/>
        </authorList>
    </citation>
    <scope>NUCLEOTIDE SEQUENCE [LARGE SCALE GENOMIC DNA]</scope>
    <source>
        <strain evidence="3 4">Philippines</strain>
    </source>
</reference>
<name>A0A2T2NJ13_CORCC</name>
<dbReference type="EMBL" id="KZ678137">
    <property type="protein sequence ID" value="PSN65390.1"/>
    <property type="molecule type" value="Genomic_DNA"/>
</dbReference>